<dbReference type="PANTHER" id="PTHR14534:SF3">
    <property type="entry name" value="GID COMPLEX SUBUNIT 4 HOMOLOG"/>
    <property type="match status" value="1"/>
</dbReference>
<dbReference type="GO" id="GO:0007039">
    <property type="term" value="P:protein catabolic process in the vacuole"/>
    <property type="evidence" value="ECO:0007669"/>
    <property type="project" value="TreeGrafter"/>
</dbReference>
<name>A0A9P6NQK1_9BASI</name>
<dbReference type="Pfam" id="PF09783">
    <property type="entry name" value="Vac_ImportDeg"/>
    <property type="match status" value="1"/>
</dbReference>
<dbReference type="GO" id="GO:0045721">
    <property type="term" value="P:negative regulation of gluconeogenesis"/>
    <property type="evidence" value="ECO:0007669"/>
    <property type="project" value="TreeGrafter"/>
</dbReference>
<accession>A0A9P6NQK1</accession>
<dbReference type="OrthoDB" id="62at2759"/>
<proteinExistence type="inferred from homology"/>
<dbReference type="GO" id="GO:0043161">
    <property type="term" value="P:proteasome-mediated ubiquitin-dependent protein catabolic process"/>
    <property type="evidence" value="ECO:0007669"/>
    <property type="project" value="TreeGrafter"/>
</dbReference>
<dbReference type="EMBL" id="MU167221">
    <property type="protein sequence ID" value="KAG0150209.1"/>
    <property type="molecule type" value="Genomic_DNA"/>
</dbReference>
<gene>
    <name evidence="2" type="ORF">CROQUDRAFT_38586</name>
</gene>
<organism evidence="2 3">
    <name type="scientific">Cronartium quercuum f. sp. fusiforme G11</name>
    <dbReference type="NCBI Taxonomy" id="708437"/>
    <lineage>
        <taxon>Eukaryota</taxon>
        <taxon>Fungi</taxon>
        <taxon>Dikarya</taxon>
        <taxon>Basidiomycota</taxon>
        <taxon>Pucciniomycotina</taxon>
        <taxon>Pucciniomycetes</taxon>
        <taxon>Pucciniales</taxon>
        <taxon>Coleosporiaceae</taxon>
        <taxon>Cronartium</taxon>
    </lineage>
</organism>
<dbReference type="Proteomes" id="UP000886653">
    <property type="component" value="Unassembled WGS sequence"/>
</dbReference>
<dbReference type="GO" id="GO:0006623">
    <property type="term" value="P:protein targeting to vacuole"/>
    <property type="evidence" value="ECO:0007669"/>
    <property type="project" value="TreeGrafter"/>
</dbReference>
<sequence>MEAEGTRRPGTVITAFTGQLIDIKSGGLWTTGASRAIEEEYWSRTEAFGSVLAQDLGELILKPEVVERVDQEFVLMKWKETNFVNCEPEESGLSIQGFYFVCLQRSTGSIEAYYYDPNASPYQRLTLGPIGHRGVAFGTIQFA</sequence>
<dbReference type="PANTHER" id="PTHR14534">
    <property type="entry name" value="VACUOLAR IMPORT AND DEGRADATION PROTEIN 24"/>
    <property type="match status" value="1"/>
</dbReference>
<dbReference type="AlphaFoldDB" id="A0A9P6NQK1"/>
<dbReference type="InterPro" id="IPR018618">
    <property type="entry name" value="GID4/10-like"/>
</dbReference>
<comment type="caution">
    <text evidence="2">The sequence shown here is derived from an EMBL/GenBank/DDBJ whole genome shotgun (WGS) entry which is preliminary data.</text>
</comment>
<reference evidence="2" key="1">
    <citation type="submission" date="2013-11" db="EMBL/GenBank/DDBJ databases">
        <title>Genome sequence of the fusiform rust pathogen reveals effectors for host alternation and coevolution with pine.</title>
        <authorList>
            <consortium name="DOE Joint Genome Institute"/>
            <person name="Smith K."/>
            <person name="Pendleton A."/>
            <person name="Kubisiak T."/>
            <person name="Anderson C."/>
            <person name="Salamov A."/>
            <person name="Aerts A."/>
            <person name="Riley R."/>
            <person name="Clum A."/>
            <person name="Lindquist E."/>
            <person name="Ence D."/>
            <person name="Campbell M."/>
            <person name="Kronenberg Z."/>
            <person name="Feau N."/>
            <person name="Dhillon B."/>
            <person name="Hamelin R."/>
            <person name="Burleigh J."/>
            <person name="Smith J."/>
            <person name="Yandell M."/>
            <person name="Nelson C."/>
            <person name="Grigoriev I."/>
            <person name="Davis J."/>
        </authorList>
    </citation>
    <scope>NUCLEOTIDE SEQUENCE</scope>
    <source>
        <strain evidence="2">G11</strain>
    </source>
</reference>
<evidence type="ECO:0000256" key="1">
    <source>
        <dbReference type="ARBA" id="ARBA00061469"/>
    </source>
</evidence>
<evidence type="ECO:0000313" key="2">
    <source>
        <dbReference type="EMBL" id="KAG0150209.1"/>
    </source>
</evidence>
<dbReference type="GO" id="GO:0005773">
    <property type="term" value="C:vacuole"/>
    <property type="evidence" value="ECO:0007669"/>
    <property type="project" value="GOC"/>
</dbReference>
<protein>
    <submittedName>
        <fullName evidence="2">Uncharacterized protein</fullName>
    </submittedName>
</protein>
<keyword evidence="3" id="KW-1185">Reference proteome</keyword>
<dbReference type="GO" id="GO:0034657">
    <property type="term" value="C:GID complex"/>
    <property type="evidence" value="ECO:0007669"/>
    <property type="project" value="TreeGrafter"/>
</dbReference>
<evidence type="ECO:0000313" key="3">
    <source>
        <dbReference type="Proteomes" id="UP000886653"/>
    </source>
</evidence>
<comment type="similarity">
    <text evidence="1">Belongs to the GID4/VID24 family.</text>
</comment>